<dbReference type="InterPro" id="IPR012902">
    <property type="entry name" value="N_methyl_site"/>
</dbReference>
<dbReference type="AlphaFoldDB" id="A0A2T0V669"/>
<keyword evidence="2" id="KW-0488">Methylation</keyword>
<keyword evidence="4" id="KW-1133">Transmembrane helix</keyword>
<dbReference type="SUPFAM" id="SSF54523">
    <property type="entry name" value="Pili subunits"/>
    <property type="match status" value="1"/>
</dbReference>
<dbReference type="InterPro" id="IPR045584">
    <property type="entry name" value="Pilin-like"/>
</dbReference>
<comment type="similarity">
    <text evidence="1">Belongs to the N-Me-Phe pilin family.</text>
</comment>
<evidence type="ECO:0000256" key="4">
    <source>
        <dbReference type="SAM" id="Phobius"/>
    </source>
</evidence>
<dbReference type="EMBL" id="PVTK01000002">
    <property type="protein sequence ID" value="PRY65682.1"/>
    <property type="molecule type" value="Genomic_DNA"/>
</dbReference>
<evidence type="ECO:0000256" key="3">
    <source>
        <dbReference type="SAM" id="MobiDB-lite"/>
    </source>
</evidence>
<dbReference type="NCBIfam" id="TIGR02532">
    <property type="entry name" value="IV_pilin_GFxxxE"/>
    <property type="match status" value="1"/>
</dbReference>
<gene>
    <name evidence="5" type="ORF">B0H98_102211</name>
</gene>
<evidence type="ECO:0000256" key="1">
    <source>
        <dbReference type="ARBA" id="ARBA00005233"/>
    </source>
</evidence>
<sequence length="152" mass="16739">MIRVGQRDQFYSIAHLKQGEFMSTRQTVYHEKCIQDGFTLIELMVVIAIIGVLMAVAVPQYGNYMDKASLRACEGELASYRSMVLTSHSLTQSAEVEAPVGFKFQACNIEDNRRQPLASAFSNSNDLEGEITTNRPNAGGITIEGGSIKSEK</sequence>
<reference evidence="5 6" key="1">
    <citation type="submission" date="2018-03" db="EMBL/GenBank/DDBJ databases">
        <title>Genomic Encyclopedia of Type Strains, Phase III (KMG-III): the genomes of soil and plant-associated and newly described type strains.</title>
        <authorList>
            <person name="Whitman W."/>
        </authorList>
    </citation>
    <scope>NUCLEOTIDE SEQUENCE [LARGE SCALE GENOMIC DNA]</scope>
    <source>
        <strain evidence="5 6">CGMCC 1.12152</strain>
    </source>
</reference>
<dbReference type="PANTHER" id="PTHR30093">
    <property type="entry name" value="GENERAL SECRETION PATHWAY PROTEIN G"/>
    <property type="match status" value="1"/>
</dbReference>
<evidence type="ECO:0000313" key="5">
    <source>
        <dbReference type="EMBL" id="PRY65682.1"/>
    </source>
</evidence>
<feature type="transmembrane region" description="Helical" evidence="4">
    <location>
        <begin position="38"/>
        <end position="58"/>
    </location>
</feature>
<keyword evidence="6" id="KW-1185">Reference proteome</keyword>
<dbReference type="Proteomes" id="UP000237647">
    <property type="component" value="Unassembled WGS sequence"/>
</dbReference>
<dbReference type="Gene3D" id="3.30.700.10">
    <property type="entry name" value="Glycoprotein, Type 4 Pilin"/>
    <property type="match status" value="1"/>
</dbReference>
<keyword evidence="4" id="KW-0812">Transmembrane</keyword>
<proteinExistence type="inferred from homology"/>
<keyword evidence="4" id="KW-0472">Membrane</keyword>
<dbReference type="Pfam" id="PF07963">
    <property type="entry name" value="N_methyl"/>
    <property type="match status" value="1"/>
</dbReference>
<dbReference type="PANTHER" id="PTHR30093:SF34">
    <property type="entry name" value="PREPILIN PEPTIDASE-DEPENDENT PROTEIN D"/>
    <property type="match status" value="1"/>
</dbReference>
<feature type="region of interest" description="Disordered" evidence="3">
    <location>
        <begin position="125"/>
        <end position="152"/>
    </location>
</feature>
<comment type="caution">
    <text evidence="5">The sequence shown here is derived from an EMBL/GenBank/DDBJ whole genome shotgun (WGS) entry which is preliminary data.</text>
</comment>
<evidence type="ECO:0000313" key="6">
    <source>
        <dbReference type="Proteomes" id="UP000237647"/>
    </source>
</evidence>
<protein>
    <submittedName>
        <fullName evidence="5">Prepilin-type N-terminal cleavage/methylation domain-containing protein</fullName>
    </submittedName>
</protein>
<organism evidence="5 6">
    <name type="scientific">Vreelandella songnenensis</name>
    <dbReference type="NCBI Taxonomy" id="1176243"/>
    <lineage>
        <taxon>Bacteria</taxon>
        <taxon>Pseudomonadati</taxon>
        <taxon>Pseudomonadota</taxon>
        <taxon>Gammaproteobacteria</taxon>
        <taxon>Oceanospirillales</taxon>
        <taxon>Halomonadaceae</taxon>
        <taxon>Vreelandella</taxon>
    </lineage>
</organism>
<feature type="compositionally biased region" description="Polar residues" evidence="3">
    <location>
        <begin position="125"/>
        <end position="136"/>
    </location>
</feature>
<accession>A0A2T0V669</accession>
<name>A0A2T0V669_9GAMM</name>
<evidence type="ECO:0000256" key="2">
    <source>
        <dbReference type="ARBA" id="ARBA00022481"/>
    </source>
</evidence>